<gene>
    <name evidence="4" type="ORF">EDM57_21400</name>
</gene>
<dbReference type="GO" id="GO:0005886">
    <property type="term" value="C:plasma membrane"/>
    <property type="evidence" value="ECO:0007669"/>
    <property type="project" value="TreeGrafter"/>
</dbReference>
<reference evidence="4 5" key="1">
    <citation type="submission" date="2018-10" db="EMBL/GenBank/DDBJ databases">
        <title>Phylogenomics of Brevibacillus.</title>
        <authorList>
            <person name="Dunlap C."/>
        </authorList>
    </citation>
    <scope>NUCLEOTIDE SEQUENCE [LARGE SCALE GENOMIC DNA]</scope>
    <source>
        <strain evidence="4 5">DSM 100115</strain>
    </source>
</reference>
<dbReference type="AlphaFoldDB" id="A0A3M8AN64"/>
<dbReference type="OrthoDB" id="9782291at2"/>
<feature type="transmembrane region" description="Helical" evidence="2">
    <location>
        <begin position="53"/>
        <end position="75"/>
    </location>
</feature>
<comment type="caution">
    <text evidence="4">The sequence shown here is derived from an EMBL/GenBank/DDBJ whole genome shotgun (WGS) entry which is preliminary data.</text>
</comment>
<keyword evidence="2" id="KW-1133">Transmembrane helix</keyword>
<proteinExistence type="inferred from homology"/>
<feature type="transmembrane region" description="Helical" evidence="2">
    <location>
        <begin position="12"/>
        <end position="33"/>
    </location>
</feature>
<sequence length="208" mass="23903">MTEVMGTFGDYIAQYGYGALFALFFLGILGMPLPEETLLVFSGFLVSTGQLAYWPTFLVCFLGSVTAMTTAYWIGRTLGFPFLERYGKRLGMGYTLYKKTEEWFNRVGKWALPLGYFIPGVRQFTAYFAGITRLPFPTFLLYTYAGGLFWSLLFVTLGWQLGERWDELFDLISRNLAIFFIAVFAVIAAWSYYRHQASLKKQKRRGLQ</sequence>
<dbReference type="Pfam" id="PF09335">
    <property type="entry name" value="VTT_dom"/>
    <property type="match status" value="1"/>
</dbReference>
<feature type="transmembrane region" description="Helical" evidence="2">
    <location>
        <begin position="171"/>
        <end position="193"/>
    </location>
</feature>
<name>A0A3M8AN64_9BACL</name>
<feature type="domain" description="VTT" evidence="3">
    <location>
        <begin position="33"/>
        <end position="159"/>
    </location>
</feature>
<feature type="transmembrane region" description="Helical" evidence="2">
    <location>
        <begin position="139"/>
        <end position="159"/>
    </location>
</feature>
<evidence type="ECO:0000313" key="5">
    <source>
        <dbReference type="Proteomes" id="UP000268829"/>
    </source>
</evidence>
<accession>A0A3M8AN64</accession>
<dbReference type="PANTHER" id="PTHR42709:SF9">
    <property type="entry name" value="ALKALINE PHOSPHATASE LIKE PROTEIN"/>
    <property type="match status" value="1"/>
</dbReference>
<dbReference type="EMBL" id="RHHS01000056">
    <property type="protein sequence ID" value="RNB52654.1"/>
    <property type="molecule type" value="Genomic_DNA"/>
</dbReference>
<dbReference type="InterPro" id="IPR032816">
    <property type="entry name" value="VTT_dom"/>
</dbReference>
<protein>
    <submittedName>
        <fullName evidence="4">DedA family protein</fullName>
    </submittedName>
</protein>
<evidence type="ECO:0000256" key="2">
    <source>
        <dbReference type="SAM" id="Phobius"/>
    </source>
</evidence>
<dbReference type="PANTHER" id="PTHR42709">
    <property type="entry name" value="ALKALINE PHOSPHATASE LIKE PROTEIN"/>
    <property type="match status" value="1"/>
</dbReference>
<dbReference type="InterPro" id="IPR051311">
    <property type="entry name" value="DedA_domain"/>
</dbReference>
<keyword evidence="2" id="KW-0812">Transmembrane</keyword>
<dbReference type="Proteomes" id="UP000268829">
    <property type="component" value="Unassembled WGS sequence"/>
</dbReference>
<keyword evidence="5" id="KW-1185">Reference proteome</keyword>
<evidence type="ECO:0000256" key="1">
    <source>
        <dbReference type="ARBA" id="ARBA00010792"/>
    </source>
</evidence>
<evidence type="ECO:0000313" key="4">
    <source>
        <dbReference type="EMBL" id="RNB52654.1"/>
    </source>
</evidence>
<evidence type="ECO:0000259" key="3">
    <source>
        <dbReference type="Pfam" id="PF09335"/>
    </source>
</evidence>
<keyword evidence="2" id="KW-0472">Membrane</keyword>
<organism evidence="4 5">
    <name type="scientific">Brevibacillus gelatini</name>
    <dbReference type="NCBI Taxonomy" id="1655277"/>
    <lineage>
        <taxon>Bacteria</taxon>
        <taxon>Bacillati</taxon>
        <taxon>Bacillota</taxon>
        <taxon>Bacilli</taxon>
        <taxon>Bacillales</taxon>
        <taxon>Paenibacillaceae</taxon>
        <taxon>Brevibacillus</taxon>
    </lineage>
</organism>
<comment type="similarity">
    <text evidence="1">Belongs to the DedA family.</text>
</comment>
<dbReference type="RefSeq" id="WP_122906714.1">
    <property type="nucleotide sequence ID" value="NZ_RHHS01000056.1"/>
</dbReference>